<dbReference type="InterPro" id="IPR036890">
    <property type="entry name" value="HATPase_C_sf"/>
</dbReference>
<keyword evidence="6" id="KW-0175">Coiled coil</keyword>
<evidence type="ECO:0000256" key="6">
    <source>
        <dbReference type="SAM" id="Coils"/>
    </source>
</evidence>
<dbReference type="Pfam" id="PF00512">
    <property type="entry name" value="HisKA"/>
    <property type="match status" value="1"/>
</dbReference>
<dbReference type="PROSITE" id="PS50112">
    <property type="entry name" value="PAS"/>
    <property type="match status" value="1"/>
</dbReference>
<dbReference type="InterPro" id="IPR003661">
    <property type="entry name" value="HisK_dim/P_dom"/>
</dbReference>
<comment type="catalytic activity">
    <reaction evidence="1">
        <text>ATP + protein L-histidine = ADP + protein N-phospho-L-histidine.</text>
        <dbReference type="EC" id="2.7.13.3"/>
    </reaction>
</comment>
<dbReference type="EMBL" id="JADEWU010000038">
    <property type="protein sequence ID" value="MBE9144713.1"/>
    <property type="molecule type" value="Genomic_DNA"/>
</dbReference>
<dbReference type="InterPro" id="IPR035965">
    <property type="entry name" value="PAS-like_dom_sf"/>
</dbReference>
<evidence type="ECO:0000256" key="3">
    <source>
        <dbReference type="ARBA" id="ARBA00022553"/>
    </source>
</evidence>
<reference evidence="9 10" key="1">
    <citation type="submission" date="2020-10" db="EMBL/GenBank/DDBJ databases">
        <authorList>
            <person name="Castelo-Branco R."/>
            <person name="Eusebio N."/>
            <person name="Adriana R."/>
            <person name="Vieira A."/>
            <person name="Brugerolle De Fraissinette N."/>
            <person name="Rezende De Castro R."/>
            <person name="Schneider M.P."/>
            <person name="Vasconcelos V."/>
            <person name="Leao P.N."/>
        </authorList>
    </citation>
    <scope>NUCLEOTIDE SEQUENCE [LARGE SCALE GENOMIC DNA]</scope>
    <source>
        <strain evidence="9 10">LEGE 06226</strain>
    </source>
</reference>
<feature type="coiled-coil region" evidence="6">
    <location>
        <begin position="412"/>
        <end position="450"/>
    </location>
</feature>
<comment type="caution">
    <text evidence="9">The sequence shown here is derived from an EMBL/GenBank/DDBJ whole genome shotgun (WGS) entry which is preliminary data.</text>
</comment>
<name>A0ABR9UE29_9CYAN</name>
<dbReference type="Gene3D" id="3.30.450.20">
    <property type="entry name" value="PAS domain"/>
    <property type="match status" value="3"/>
</dbReference>
<evidence type="ECO:0000259" key="7">
    <source>
        <dbReference type="PROSITE" id="PS50109"/>
    </source>
</evidence>
<dbReference type="Pfam" id="PF13188">
    <property type="entry name" value="PAS_8"/>
    <property type="match status" value="1"/>
</dbReference>
<evidence type="ECO:0000256" key="5">
    <source>
        <dbReference type="ARBA" id="ARBA00023012"/>
    </source>
</evidence>
<keyword evidence="4" id="KW-0808">Transferase</keyword>
<feature type="domain" description="Histidine kinase" evidence="7">
    <location>
        <begin position="459"/>
        <end position="713"/>
    </location>
</feature>
<keyword evidence="5" id="KW-0902">Two-component regulatory system</keyword>
<proteinExistence type="predicted"/>
<dbReference type="InterPro" id="IPR036097">
    <property type="entry name" value="HisK_dim/P_sf"/>
</dbReference>
<dbReference type="SMART" id="SM00388">
    <property type="entry name" value="HisKA"/>
    <property type="match status" value="1"/>
</dbReference>
<dbReference type="SUPFAM" id="SSF55874">
    <property type="entry name" value="ATPase domain of HSP90 chaperone/DNA topoisomerase II/histidine kinase"/>
    <property type="match status" value="1"/>
</dbReference>
<dbReference type="CDD" id="cd00130">
    <property type="entry name" value="PAS"/>
    <property type="match status" value="1"/>
</dbReference>
<dbReference type="Pfam" id="PF02518">
    <property type="entry name" value="HATPase_c"/>
    <property type="match status" value="1"/>
</dbReference>
<dbReference type="PANTHER" id="PTHR43065">
    <property type="entry name" value="SENSOR HISTIDINE KINASE"/>
    <property type="match status" value="1"/>
</dbReference>
<evidence type="ECO:0000256" key="1">
    <source>
        <dbReference type="ARBA" id="ARBA00000085"/>
    </source>
</evidence>
<organism evidence="9 10">
    <name type="scientific">Planktothrix mougeotii LEGE 06226</name>
    <dbReference type="NCBI Taxonomy" id="1828728"/>
    <lineage>
        <taxon>Bacteria</taxon>
        <taxon>Bacillati</taxon>
        <taxon>Cyanobacteriota</taxon>
        <taxon>Cyanophyceae</taxon>
        <taxon>Oscillatoriophycideae</taxon>
        <taxon>Oscillatoriales</taxon>
        <taxon>Microcoleaceae</taxon>
        <taxon>Planktothrix</taxon>
    </lineage>
</organism>
<dbReference type="Pfam" id="PF08448">
    <property type="entry name" value="PAS_4"/>
    <property type="match status" value="1"/>
</dbReference>
<dbReference type="InterPro" id="IPR013656">
    <property type="entry name" value="PAS_4"/>
</dbReference>
<dbReference type="SUPFAM" id="SSF55785">
    <property type="entry name" value="PYP-like sensor domain (PAS domain)"/>
    <property type="match status" value="3"/>
</dbReference>
<dbReference type="InterPro" id="IPR005467">
    <property type="entry name" value="His_kinase_dom"/>
</dbReference>
<dbReference type="Gene3D" id="1.10.287.130">
    <property type="match status" value="1"/>
</dbReference>
<evidence type="ECO:0000313" key="10">
    <source>
        <dbReference type="Proteomes" id="UP000640725"/>
    </source>
</evidence>
<gene>
    <name evidence="9" type="ORF">IQ236_16025</name>
</gene>
<keyword evidence="3" id="KW-0597">Phosphoprotein</keyword>
<dbReference type="InterPro" id="IPR000014">
    <property type="entry name" value="PAS"/>
</dbReference>
<dbReference type="InterPro" id="IPR004358">
    <property type="entry name" value="Sig_transdc_His_kin-like_C"/>
</dbReference>
<dbReference type="EC" id="2.7.13.3" evidence="2"/>
<dbReference type="PRINTS" id="PR00344">
    <property type="entry name" value="BCTRLSENSOR"/>
</dbReference>
<dbReference type="NCBIfam" id="TIGR00229">
    <property type="entry name" value="sensory_box"/>
    <property type="match status" value="2"/>
</dbReference>
<dbReference type="Gene3D" id="3.30.565.10">
    <property type="entry name" value="Histidine kinase-like ATPase, C-terminal domain"/>
    <property type="match status" value="1"/>
</dbReference>
<keyword evidence="10" id="KW-1185">Reference proteome</keyword>
<sequence length="713" mass="80336">MRECQTVNKRRVLPIIISNPPDPPGKLILSPTSANAEEDYFRRFVEYLPTAVAMVDSQLRYLAVSRQWQQNYAGGHPDLIGCSHQDGFPHLPEIWYQNAEQSLAGKLPYWELEICQPLVNGALEWKKWVVQPWKTASGTIGGLMLSLEVITPQKQLQEKLQLTQQAFEQAATAIFWMTLEGRFCYVNQAACRMLGYTQSELLQLNIHDIDRDLTPLVWGEYCQELQQKGSLTFESRHQKKSGFIFPVDFTINYLELQSTKPDLTVQTEFGSACVLCSPLICGFATDISDRKATSSAVVASKDQLEAVLNAVPGLVSWISSDLKYLGVNRHLANSYNVPAEEFVGKEVGFLQNSPKFNEFVYEFFAQDAWKSSREITANVRGVPYTYLIVAQKYHRGSAAVFVGLDITERQKMEEALRQSEGQEAKRRAELEEILNQLQRTQTQLIQTEKMSSLGQLVAGIAHEINNPVNFISGNIAHAKNYIEDLMKLLALYQQHYPQIIPEIADEIEEMNLSFLKQDLPRILESMKVGSERIRDVVRSLRHFTRLDEAQMKLVDIHEGLDSTILILQNRLQAKAGRPSINLIKEYSALPKVECYAGQLNQVFMNLLTYTIDQLEATSSKGDLTTQPQIIIRTYLQDKNTVAISISDNGIGMSEVECKSIFDPLMTSHIQGKGTGLGLSLAYHLVTDKHQGQLNCFSSLGVGTEFLITIPLKS</sequence>
<accession>A0ABR9UE29</accession>
<dbReference type="SMART" id="SM00387">
    <property type="entry name" value="HATPase_c"/>
    <property type="match status" value="1"/>
</dbReference>
<dbReference type="Proteomes" id="UP000640725">
    <property type="component" value="Unassembled WGS sequence"/>
</dbReference>
<dbReference type="SUPFAM" id="SSF47384">
    <property type="entry name" value="Homodimeric domain of signal transducing histidine kinase"/>
    <property type="match status" value="1"/>
</dbReference>
<dbReference type="CDD" id="cd00082">
    <property type="entry name" value="HisKA"/>
    <property type="match status" value="1"/>
</dbReference>
<dbReference type="SMART" id="SM00091">
    <property type="entry name" value="PAS"/>
    <property type="match status" value="3"/>
</dbReference>
<protein>
    <recommendedName>
        <fullName evidence="2">histidine kinase</fullName>
        <ecNumber evidence="2">2.7.13.3</ecNumber>
    </recommendedName>
</protein>
<dbReference type="PROSITE" id="PS50109">
    <property type="entry name" value="HIS_KIN"/>
    <property type="match status" value="1"/>
</dbReference>
<evidence type="ECO:0000256" key="4">
    <source>
        <dbReference type="ARBA" id="ARBA00022777"/>
    </source>
</evidence>
<feature type="domain" description="PAS" evidence="8">
    <location>
        <begin position="159"/>
        <end position="202"/>
    </location>
</feature>
<keyword evidence="4" id="KW-0418">Kinase</keyword>
<evidence type="ECO:0000259" key="8">
    <source>
        <dbReference type="PROSITE" id="PS50112"/>
    </source>
</evidence>
<dbReference type="PANTHER" id="PTHR43065:SF50">
    <property type="entry name" value="HISTIDINE KINASE"/>
    <property type="match status" value="1"/>
</dbReference>
<evidence type="ECO:0000313" key="9">
    <source>
        <dbReference type="EMBL" id="MBE9144713.1"/>
    </source>
</evidence>
<evidence type="ECO:0000256" key="2">
    <source>
        <dbReference type="ARBA" id="ARBA00012438"/>
    </source>
</evidence>
<dbReference type="InterPro" id="IPR003594">
    <property type="entry name" value="HATPase_dom"/>
</dbReference>